<dbReference type="Proteomes" id="UP000035880">
    <property type="component" value="Chromosome 2L"/>
</dbReference>
<dbReference type="GO" id="GO:0016779">
    <property type="term" value="F:nucleotidyltransferase activity"/>
    <property type="evidence" value="ECO:0007669"/>
    <property type="project" value="UniProtKB-UniRule"/>
</dbReference>
<dbReference type="PhylomeDB" id="A0A0J9R5L9"/>
<dbReference type="EMBL" id="CM002910">
    <property type="protein sequence ID" value="KMY91024.1"/>
    <property type="molecule type" value="Genomic_DNA"/>
</dbReference>
<dbReference type="AlphaFoldDB" id="A0A0J9R5L9"/>
<gene>
    <name evidence="4" type="primary">Dsim\GD21754</name>
    <name evidence="4" type="ORF">Dsimw501_GD21754</name>
</gene>
<dbReference type="PANTHER" id="PTHR20882">
    <property type="entry name" value="CYTOPLASMIC TRNA 2-THIOLATION PROTEIN 2"/>
    <property type="match status" value="1"/>
</dbReference>
<reference evidence="4" key="3">
    <citation type="submission" date="2015-04" db="EMBL/GenBank/DDBJ databases">
        <authorList>
            <consortium name="FlyBase"/>
        </authorList>
    </citation>
    <scope>NUCLEOTIDE SEQUENCE</scope>
    <source>
        <strain evidence="4">W501</strain>
    </source>
</reference>
<evidence type="ECO:0000313" key="4">
    <source>
        <dbReference type="EMBL" id="KMY91024.1"/>
    </source>
</evidence>
<evidence type="ECO:0000256" key="1">
    <source>
        <dbReference type="ARBA" id="ARBA00022490"/>
    </source>
</evidence>
<dbReference type="GO" id="GO:0016783">
    <property type="term" value="F:sulfurtransferase activity"/>
    <property type="evidence" value="ECO:0007669"/>
    <property type="project" value="TreeGrafter"/>
</dbReference>
<dbReference type="FunFam" id="3.40.50.620:FF:000229">
    <property type="entry name" value="Cytoplasmic tRNA 2-thiolation protein 2"/>
    <property type="match status" value="1"/>
</dbReference>
<dbReference type="InterPro" id="IPR014729">
    <property type="entry name" value="Rossmann-like_a/b/a_fold"/>
</dbReference>
<evidence type="ECO:0000256" key="3">
    <source>
        <dbReference type="HAMAP-Rule" id="MF_03054"/>
    </source>
</evidence>
<organism evidence="4">
    <name type="scientific">Drosophila simulans</name>
    <name type="common">Fruit fly</name>
    <dbReference type="NCBI Taxonomy" id="7240"/>
    <lineage>
        <taxon>Eukaryota</taxon>
        <taxon>Metazoa</taxon>
        <taxon>Ecdysozoa</taxon>
        <taxon>Arthropoda</taxon>
        <taxon>Hexapoda</taxon>
        <taxon>Insecta</taxon>
        <taxon>Pterygota</taxon>
        <taxon>Neoptera</taxon>
        <taxon>Endopterygota</taxon>
        <taxon>Diptera</taxon>
        <taxon>Brachycera</taxon>
        <taxon>Muscomorpha</taxon>
        <taxon>Ephydroidea</taxon>
        <taxon>Drosophilidae</taxon>
        <taxon>Drosophila</taxon>
        <taxon>Sophophora</taxon>
    </lineage>
</organism>
<reference evidence="4" key="1">
    <citation type="journal article" date="2013" name="Genome Res.">
        <title>A second-generation assembly of the Drosophila simulans genome provides new insights into patterns of lineage-specific divergence.</title>
        <authorList>
            <person name="Hu T.T."/>
            <person name="Eisen M.B."/>
            <person name="Thornton K.R."/>
            <person name="Andolfatto P."/>
        </authorList>
    </citation>
    <scope>NUCLEOTIDE SEQUENCE [LARGE SCALE GENOMIC DNA]</scope>
    <source>
        <strain evidence="4">W501</strain>
    </source>
</reference>
<comment type="pathway">
    <text evidence="3">tRNA modification; 5-methoxycarbonylmethyl-2-thiouridine-tRNA biosynthesis.</text>
</comment>
<dbReference type="GO" id="GO:0002143">
    <property type="term" value="P:tRNA wobble position uridine thiolation"/>
    <property type="evidence" value="ECO:0007669"/>
    <property type="project" value="TreeGrafter"/>
</dbReference>
<dbReference type="HAMAP" id="MF_03054">
    <property type="entry name" value="CTU2"/>
    <property type="match status" value="1"/>
</dbReference>
<dbReference type="OrthoDB" id="25129at2759"/>
<sequence length="405" mass="44798">MCSIGEDDFGDDGAAHAMAVESLPLGIVLSPGNCSKCDVNSDELYKLNFRTAECRECFLAYARHKFRAALGAAKILPRNAEVLLVLDGSAESLVLLDMLHFAQTQNTFKRLHCNARVVYVEEQQVQGRDPVHLEALQNLSTQYAPFDFYVIELGALPSSMQRIKDYSPSLNANNELIHKLQKLRSLTARQDYLQQQRKNLICSVAQCLRCTHVFESNISVDLATQLLTAIALGRGGSAALDVALLDDRLSGDVKLLRPLKDLNEQEIQFYIHAQRLKPLFQKGSRYGREHGQTASLQNLTSAFVANLQQNYASTVSTVFRTGDKIAANSNPEQSSCVHCRSTLDTELSDTLLAIEYSRSVSEAGVSLYKSGQDLEDLAKKRLENKDGLCHACRAIQAELDSGNLL</sequence>
<dbReference type="SMR" id="A0A0J9R5L9"/>
<keyword evidence="1 3" id="KW-0963">Cytoplasm</keyword>
<dbReference type="InterPro" id="IPR019407">
    <property type="entry name" value="CTU2"/>
</dbReference>
<dbReference type="GO" id="GO:0005829">
    <property type="term" value="C:cytosol"/>
    <property type="evidence" value="ECO:0007669"/>
    <property type="project" value="TreeGrafter"/>
</dbReference>
<dbReference type="OMA" id="CHACRNI"/>
<dbReference type="GO" id="GO:0000049">
    <property type="term" value="F:tRNA binding"/>
    <property type="evidence" value="ECO:0007669"/>
    <property type="project" value="InterPro"/>
</dbReference>
<dbReference type="PANTHER" id="PTHR20882:SF14">
    <property type="entry name" value="CYTOPLASMIC TRNA 2-THIOLATION PROTEIN 2"/>
    <property type="match status" value="1"/>
</dbReference>
<evidence type="ECO:0000256" key="2">
    <source>
        <dbReference type="ARBA" id="ARBA00022694"/>
    </source>
</evidence>
<comment type="function">
    <text evidence="3">Plays a central role in 2-thiolation of mcm(5)S(2)U at tRNA wobble positions of tRNA(Lys), tRNA(Glu) and tRNA(Gln). May act by forming a heterodimer with NCS6/CTU1 that ligates sulfur from thiocarboxylated URM1 onto the uridine of tRNAs at wobble position.</text>
</comment>
<comment type="similarity">
    <text evidence="3">Belongs to the CTU2/NCS2 family.</text>
</comment>
<name>A0A0J9R5L9_DROSI</name>
<dbReference type="Gene3D" id="3.40.50.620">
    <property type="entry name" value="HUPs"/>
    <property type="match status" value="1"/>
</dbReference>
<dbReference type="SUPFAM" id="SSF52402">
    <property type="entry name" value="Adenine nucleotide alpha hydrolases-like"/>
    <property type="match status" value="1"/>
</dbReference>
<dbReference type="GO" id="GO:0032447">
    <property type="term" value="P:protein urmylation"/>
    <property type="evidence" value="ECO:0007669"/>
    <property type="project" value="UniProtKB-UniRule"/>
</dbReference>
<dbReference type="UniPathway" id="UPA00988"/>
<reference evidence="4" key="2">
    <citation type="submission" date="2014-06" db="EMBL/GenBank/DDBJ databases">
        <authorList>
            <person name="Hu T."/>
            <person name="Eisen M.B."/>
            <person name="Thornton K.R."/>
            <person name="Andolfatto P."/>
        </authorList>
    </citation>
    <scope>NUCLEOTIDE SEQUENCE</scope>
    <source>
        <strain evidence="4">W501</strain>
    </source>
</reference>
<protein>
    <recommendedName>
        <fullName evidence="3">Cytoplasmic tRNA 2-thiolation protein 2</fullName>
    </recommendedName>
</protein>
<accession>A0A0J9R5L9</accession>
<dbReference type="KEGG" id="dsi:Dsimw501_GD21754"/>
<dbReference type="Bgee" id="FBgn0193176">
    <property type="expression patterns" value="Expressed in embryo and 3 other cell types or tissues"/>
</dbReference>
<keyword evidence="2 3" id="KW-0819">tRNA processing</keyword>
<comment type="subcellular location">
    <subcellularLocation>
        <location evidence="3">Cytoplasm</location>
    </subcellularLocation>
</comment>
<dbReference type="Pfam" id="PF10288">
    <property type="entry name" value="CTU2"/>
    <property type="match status" value="1"/>
</dbReference>
<proteinExistence type="inferred from homology"/>